<feature type="region of interest" description="Disordered" evidence="7">
    <location>
        <begin position="664"/>
        <end position="694"/>
    </location>
</feature>
<dbReference type="EMBL" id="BGZK01003230">
    <property type="protein sequence ID" value="GBO98940.1"/>
    <property type="molecule type" value="Genomic_DNA"/>
</dbReference>
<evidence type="ECO:0000256" key="3">
    <source>
        <dbReference type="ARBA" id="ARBA00022679"/>
    </source>
</evidence>
<feature type="compositionally biased region" description="Low complexity" evidence="7">
    <location>
        <begin position="214"/>
        <end position="226"/>
    </location>
</feature>
<feature type="region of interest" description="Disordered" evidence="7">
    <location>
        <begin position="191"/>
        <end position="248"/>
    </location>
</feature>
<evidence type="ECO:0000256" key="2">
    <source>
        <dbReference type="ARBA" id="ARBA00022527"/>
    </source>
</evidence>
<protein>
    <submittedName>
        <fullName evidence="9">Ribosomal protein S6 kinase alpha-5</fullName>
    </submittedName>
</protein>
<dbReference type="AlphaFoldDB" id="A0A4C1SCX0"/>
<keyword evidence="2" id="KW-0723">Serine/threonine-protein kinase</keyword>
<reference evidence="9 10" key="1">
    <citation type="journal article" date="2019" name="Commun. Biol.">
        <title>The bagworm genome reveals a unique fibroin gene that provides high tensile strength.</title>
        <authorList>
            <person name="Kono N."/>
            <person name="Nakamura H."/>
            <person name="Ohtoshi R."/>
            <person name="Tomita M."/>
            <person name="Numata K."/>
            <person name="Arakawa K."/>
        </authorList>
    </citation>
    <scope>NUCLEOTIDE SEQUENCE [LARGE SCALE GENOMIC DNA]</scope>
</reference>
<evidence type="ECO:0000259" key="8">
    <source>
        <dbReference type="PROSITE" id="PS50011"/>
    </source>
</evidence>
<evidence type="ECO:0000256" key="5">
    <source>
        <dbReference type="ARBA" id="ARBA00022777"/>
    </source>
</evidence>
<dbReference type="GO" id="GO:0004674">
    <property type="term" value="F:protein serine/threonine kinase activity"/>
    <property type="evidence" value="ECO:0007669"/>
    <property type="project" value="UniProtKB-KW"/>
</dbReference>
<dbReference type="Proteomes" id="UP000299102">
    <property type="component" value="Unassembled WGS sequence"/>
</dbReference>
<evidence type="ECO:0000256" key="7">
    <source>
        <dbReference type="SAM" id="MobiDB-lite"/>
    </source>
</evidence>
<keyword evidence="3" id="KW-0808">Transferase</keyword>
<feature type="compositionally biased region" description="Polar residues" evidence="7">
    <location>
        <begin position="237"/>
        <end position="248"/>
    </location>
</feature>
<dbReference type="InterPro" id="IPR011009">
    <property type="entry name" value="Kinase-like_dom_sf"/>
</dbReference>
<dbReference type="Gene3D" id="1.10.510.10">
    <property type="entry name" value="Transferase(Phosphotransferase) domain 1"/>
    <property type="match status" value="2"/>
</dbReference>
<dbReference type="InterPro" id="IPR000719">
    <property type="entry name" value="Prot_kinase_dom"/>
</dbReference>
<dbReference type="OrthoDB" id="6764942at2759"/>
<evidence type="ECO:0000256" key="1">
    <source>
        <dbReference type="ARBA" id="ARBA00006692"/>
    </source>
</evidence>
<evidence type="ECO:0000256" key="4">
    <source>
        <dbReference type="ARBA" id="ARBA00022741"/>
    </source>
</evidence>
<feature type="region of interest" description="Disordered" evidence="7">
    <location>
        <begin position="709"/>
        <end position="800"/>
    </location>
</feature>
<comment type="similarity">
    <text evidence="1">Belongs to the protein kinase superfamily. CAMK Ser/Thr protein kinase family.</text>
</comment>
<keyword evidence="10" id="KW-1185">Reference proteome</keyword>
<dbReference type="InterPro" id="IPR050205">
    <property type="entry name" value="CDPK_Ser/Thr_kinases"/>
</dbReference>
<dbReference type="SMART" id="SM00220">
    <property type="entry name" value="S_TKc"/>
    <property type="match status" value="1"/>
</dbReference>
<keyword evidence="6" id="KW-0067">ATP-binding</keyword>
<dbReference type="STRING" id="151549.A0A4C1SCX0"/>
<dbReference type="PROSITE" id="PS50011">
    <property type="entry name" value="PROTEIN_KINASE_DOM"/>
    <property type="match status" value="1"/>
</dbReference>
<feature type="compositionally biased region" description="Basic residues" evidence="7">
    <location>
        <begin position="203"/>
        <end position="213"/>
    </location>
</feature>
<accession>A0A4C1SCX0</accession>
<evidence type="ECO:0000313" key="10">
    <source>
        <dbReference type="Proteomes" id="UP000299102"/>
    </source>
</evidence>
<dbReference type="Gene3D" id="3.30.200.20">
    <property type="entry name" value="Phosphorylase Kinase, domain 1"/>
    <property type="match status" value="1"/>
</dbReference>
<dbReference type="GO" id="GO:0005524">
    <property type="term" value="F:ATP binding"/>
    <property type="evidence" value="ECO:0007669"/>
    <property type="project" value="UniProtKB-KW"/>
</dbReference>
<dbReference type="PANTHER" id="PTHR24349">
    <property type="entry name" value="SERINE/THREONINE-PROTEIN KINASE"/>
    <property type="match status" value="1"/>
</dbReference>
<keyword evidence="4" id="KW-0547">Nucleotide-binding</keyword>
<name>A0A4C1SCX0_EUMVA</name>
<dbReference type="SUPFAM" id="SSF56112">
    <property type="entry name" value="Protein kinase-like (PK-like)"/>
    <property type="match status" value="2"/>
</dbReference>
<feature type="compositionally biased region" description="Low complexity" evidence="7">
    <location>
        <begin position="765"/>
        <end position="782"/>
    </location>
</feature>
<evidence type="ECO:0000256" key="6">
    <source>
        <dbReference type="ARBA" id="ARBA00022840"/>
    </source>
</evidence>
<feature type="domain" description="Protein kinase" evidence="8">
    <location>
        <begin position="284"/>
        <end position="577"/>
    </location>
</feature>
<proteinExistence type="inferred from homology"/>
<evidence type="ECO:0000313" key="9">
    <source>
        <dbReference type="EMBL" id="GBO98940.1"/>
    </source>
</evidence>
<feature type="compositionally biased region" description="Basic residues" evidence="7">
    <location>
        <begin position="785"/>
        <end position="800"/>
    </location>
</feature>
<dbReference type="Pfam" id="PF00069">
    <property type="entry name" value="Pkinase"/>
    <property type="match status" value="1"/>
</dbReference>
<organism evidence="9 10">
    <name type="scientific">Eumeta variegata</name>
    <name type="common">Bagworm moth</name>
    <name type="synonym">Eumeta japonica</name>
    <dbReference type="NCBI Taxonomy" id="151549"/>
    <lineage>
        <taxon>Eukaryota</taxon>
        <taxon>Metazoa</taxon>
        <taxon>Ecdysozoa</taxon>
        <taxon>Arthropoda</taxon>
        <taxon>Hexapoda</taxon>
        <taxon>Insecta</taxon>
        <taxon>Pterygota</taxon>
        <taxon>Neoptera</taxon>
        <taxon>Endopterygota</taxon>
        <taxon>Lepidoptera</taxon>
        <taxon>Glossata</taxon>
        <taxon>Ditrysia</taxon>
        <taxon>Tineoidea</taxon>
        <taxon>Psychidae</taxon>
        <taxon>Oiketicinae</taxon>
        <taxon>Eumeta</taxon>
    </lineage>
</organism>
<comment type="caution">
    <text evidence="9">The sequence shown here is derived from an EMBL/GenBank/DDBJ whole genome shotgun (WGS) entry which is preliminary data.</text>
</comment>
<feature type="compositionally biased region" description="Basic and acidic residues" evidence="7">
    <location>
        <begin position="674"/>
        <end position="692"/>
    </location>
</feature>
<sequence>MKIQRRVYPPPTFRGMRRAARARDLAATFKVPCPVWEVRARATLDFDSSRVRENRAPGPRRDLFHYCSLYVAFNEIHRYDALVHVYDILYIFMTRRHSCPRQPRARPSTGGRWGADVRTADGRLPFTVEGERNTHQEITKRILRCNYPVPPDVGPDIADFIAKLLVKDPRKRLGGGDGDAEELKRHTFFKVTPGLGRGGAPRCPRRSCRRSRTRPTPATSPTSSPACRPPTRPGAQTPRQTVPSTSKANELAHYQNEVNTTARGHHNPKERAMLYRPFAEWDIRWRVGVLVRGAEHRILRERDLRRDMAKATGRTNDNLKGWNAKIISVQKKDIKQEVDLLRACQGCPYIVTLHEVFQDSAFTYIVTELVSGGELASQLSRPLPERVALRLCAQLAHAVYMHARGLVHRDIKPEVKVVDFGFAAETRRRRATSNDDPCFRCFYKYCYVLLSDSESDVILGFDLDPTLRSDASLPYAAPEVLDRVRSSSAQGYDASCDLWSLGVIFYCCMISRKPPFQPRPRKPITAFMDRIREGTFNIEGPIWNGVTDHSKDLVRGLLSVDPLRRLTAEEVIAHLSDTGFKLADMTKADLYKRRNKNKTHKSINTDTSSLSNSSSSEPNKTPNDESKDALLETINNLKNRMNKQTSIENDLELIKPTQKILASGAKTTGAAKKTRADKTNPSKESIENDKSARRLTRKRRFEETLAKPVLREKGKTGRTSITKPKPSVKPRVEQINRKMKYWNPRTEFQGHQATATRNESKLCESNQSRSSNARSRQKSSNQKGYKSKAKPVRQSRNRRR</sequence>
<feature type="region of interest" description="Disordered" evidence="7">
    <location>
        <begin position="593"/>
        <end position="627"/>
    </location>
</feature>
<keyword evidence="5 9" id="KW-0418">Kinase</keyword>
<gene>
    <name evidence="9" type="primary">RPS6KA5</name>
    <name evidence="9" type="ORF">EVAR_95443_1</name>
</gene>